<dbReference type="GO" id="GO:0019843">
    <property type="term" value="F:rRNA binding"/>
    <property type="evidence" value="ECO:0007669"/>
    <property type="project" value="UniProtKB-UniRule"/>
</dbReference>
<evidence type="ECO:0000256" key="4">
    <source>
        <dbReference type="ARBA" id="ARBA00035244"/>
    </source>
</evidence>
<evidence type="ECO:0000256" key="3">
    <source>
        <dbReference type="ARBA" id="ARBA00023274"/>
    </source>
</evidence>
<accession>A0A6J4HHL4</accession>
<comment type="function">
    <text evidence="5">One of the primary rRNA binding proteins, this protein initially binds near the 5'-end of the 23S rRNA. It is important during the early stages of 50S assembly. It makes multiple contacts with different domains of the 23S rRNA in the assembled 50S subunit and ribosome.</text>
</comment>
<dbReference type="EMBL" id="CADCTK010000174">
    <property type="protein sequence ID" value="CAA9224884.1"/>
    <property type="molecule type" value="Genomic_DNA"/>
</dbReference>
<comment type="subunit">
    <text evidence="5">Part of the 50S ribosomal subunit.</text>
</comment>
<evidence type="ECO:0000256" key="5">
    <source>
        <dbReference type="HAMAP-Rule" id="MF_01328"/>
    </source>
</evidence>
<dbReference type="InterPro" id="IPR013005">
    <property type="entry name" value="Ribosomal_uL4-like"/>
</dbReference>
<keyword evidence="2 5" id="KW-0689">Ribosomal protein</keyword>
<keyword evidence="3 5" id="KW-0687">Ribonucleoprotein</keyword>
<reference evidence="7" key="1">
    <citation type="submission" date="2020-02" db="EMBL/GenBank/DDBJ databases">
        <authorList>
            <person name="Meier V. D."/>
        </authorList>
    </citation>
    <scope>NUCLEOTIDE SEQUENCE</scope>
    <source>
        <strain evidence="7">AVDCRST_MAG26</strain>
    </source>
</reference>
<protein>
    <recommendedName>
        <fullName evidence="4 5">Large ribosomal subunit protein uL4</fullName>
    </recommendedName>
</protein>
<keyword evidence="5" id="KW-0699">rRNA-binding</keyword>
<dbReference type="Gene3D" id="3.40.1370.10">
    <property type="match status" value="1"/>
</dbReference>
<evidence type="ECO:0000256" key="6">
    <source>
        <dbReference type="SAM" id="MobiDB-lite"/>
    </source>
</evidence>
<dbReference type="PANTHER" id="PTHR10746">
    <property type="entry name" value="50S RIBOSOMAL PROTEIN L4"/>
    <property type="match status" value="1"/>
</dbReference>
<dbReference type="SUPFAM" id="SSF52166">
    <property type="entry name" value="Ribosomal protein L4"/>
    <property type="match status" value="1"/>
</dbReference>
<dbReference type="NCBIfam" id="TIGR03953">
    <property type="entry name" value="rplD_bact"/>
    <property type="match status" value="1"/>
</dbReference>
<dbReference type="GO" id="GO:1990904">
    <property type="term" value="C:ribonucleoprotein complex"/>
    <property type="evidence" value="ECO:0007669"/>
    <property type="project" value="UniProtKB-KW"/>
</dbReference>
<dbReference type="InterPro" id="IPR002136">
    <property type="entry name" value="Ribosomal_uL4"/>
</dbReference>
<dbReference type="InterPro" id="IPR023574">
    <property type="entry name" value="Ribosomal_uL4_dom_sf"/>
</dbReference>
<dbReference type="GO" id="GO:0005840">
    <property type="term" value="C:ribosome"/>
    <property type="evidence" value="ECO:0007669"/>
    <property type="project" value="UniProtKB-KW"/>
</dbReference>
<sequence length="222" mass="24457">MQATLYNQAGAEVGAVELSEYIFGIKPNVPVMHQMMVLQQANARQGTSNTRTRGQVRGSTRKIYRQKGTGRARQGSIRAPHHSGGGVVFGPHPRKYTQSMPKKMRRLAVRSALSAKHSDGQLRFVDAINMEAPRTKAMIEVLQNLQIGEAKTLILMSEKDENIVRSASNLGNVKTLLASYLNVVDLLKYDIVLVPHAALAQIEQWLGDGRTEAEPEAEVESV</sequence>
<dbReference type="Pfam" id="PF00573">
    <property type="entry name" value="Ribosomal_L4"/>
    <property type="match status" value="1"/>
</dbReference>
<dbReference type="GO" id="GO:0006412">
    <property type="term" value="P:translation"/>
    <property type="evidence" value="ECO:0007669"/>
    <property type="project" value="UniProtKB-UniRule"/>
</dbReference>
<dbReference type="AlphaFoldDB" id="A0A6J4HHL4"/>
<dbReference type="PANTHER" id="PTHR10746:SF6">
    <property type="entry name" value="LARGE RIBOSOMAL SUBUNIT PROTEIN UL4M"/>
    <property type="match status" value="1"/>
</dbReference>
<proteinExistence type="inferred from homology"/>
<evidence type="ECO:0000256" key="2">
    <source>
        <dbReference type="ARBA" id="ARBA00022980"/>
    </source>
</evidence>
<comment type="function">
    <text evidence="5">Forms part of the polypeptide exit tunnel.</text>
</comment>
<comment type="similarity">
    <text evidence="1 5">Belongs to the universal ribosomal protein uL4 family.</text>
</comment>
<keyword evidence="5" id="KW-0694">RNA-binding</keyword>
<evidence type="ECO:0000256" key="1">
    <source>
        <dbReference type="ARBA" id="ARBA00010528"/>
    </source>
</evidence>
<evidence type="ECO:0000313" key="7">
    <source>
        <dbReference type="EMBL" id="CAA9224884.1"/>
    </source>
</evidence>
<dbReference type="HAMAP" id="MF_01328_B">
    <property type="entry name" value="Ribosomal_uL4_B"/>
    <property type="match status" value="1"/>
</dbReference>
<name>A0A6J4HHL4_9CHLR</name>
<organism evidence="7">
    <name type="scientific">uncultured Chloroflexia bacterium</name>
    <dbReference type="NCBI Taxonomy" id="1672391"/>
    <lineage>
        <taxon>Bacteria</taxon>
        <taxon>Bacillati</taxon>
        <taxon>Chloroflexota</taxon>
        <taxon>Chloroflexia</taxon>
        <taxon>environmental samples</taxon>
    </lineage>
</organism>
<gene>
    <name evidence="5" type="primary">rplD</name>
    <name evidence="7" type="ORF">AVDCRST_MAG26-704</name>
</gene>
<feature type="region of interest" description="Disordered" evidence="6">
    <location>
        <begin position="63"/>
        <end position="99"/>
    </location>
</feature>
<dbReference type="GO" id="GO:0003735">
    <property type="term" value="F:structural constituent of ribosome"/>
    <property type="evidence" value="ECO:0007669"/>
    <property type="project" value="InterPro"/>
</dbReference>